<name>A0A409Y561_9AGAR</name>
<evidence type="ECO:0000256" key="2">
    <source>
        <dbReference type="ARBA" id="ARBA00045876"/>
    </source>
</evidence>
<feature type="repeat" description="HEAT" evidence="3">
    <location>
        <begin position="22"/>
        <end position="60"/>
    </location>
</feature>
<dbReference type="InterPro" id="IPR011989">
    <property type="entry name" value="ARM-like"/>
</dbReference>
<comment type="caution">
    <text evidence="6">The sequence shown here is derived from an EMBL/GenBank/DDBJ whole genome shotgun (WGS) entry which is preliminary data.</text>
</comment>
<dbReference type="PROSITE" id="PS50077">
    <property type="entry name" value="HEAT_REPEAT"/>
    <property type="match status" value="1"/>
</dbReference>
<dbReference type="InterPro" id="IPR016024">
    <property type="entry name" value="ARM-type_fold"/>
</dbReference>
<sequence length="785" mass="86135">MSDIDLHSCYDQAFHQSAMSLVIPAMAERLTDNDVDVRYAALHALTEMSSKAFYQKGLKEIILKIVTILNSTESPPRQAVIALVKLSGQDAYQETLVNTGVISRLIVDGFSGLGNPDERQAFQTLIGQASYKAEVRASIPKVVKQLENWYWRTRQQAVNMLTLLSGQLASLQDSKSEAEEAIAISEEIDLKAGTILGKVAALLKDEDEDVREAVIKALEVFANQERLKTIIESENIVSKITGQLKDEDGDSRAAAIQTLAALRSSESFQDKVKTSIPQIISLLGDGYWKTRWQAIQVLGDISGQGEPACAHHSGIDFATGVQVKFQENLKAEKAVAAIVRMLQDSDEDVRAAAATALPLFADQDVFRDTIRVEKALHNLIALLEDSYADVCTAAVNALKRILKTDNVTNFLPSLLPDIYTIKSSVRLEFYKILNDLTSIEETKAKIEDAASNLASQMQNRDLRFSCQTIGTLTEIMTHVLQIEALNNKDQLSSATQRTAAAAIETTVQSKLIHSKDAADWSGVATALSQLANLRLFRSSMKPAIPWLVDTVSHNAPSVWISVVSVISNLAGEDELRSDLVPAVVKIIQRLLIGDDEEQHRVVLIEALSNFACHKQFSSKLKSFTQDLIKELGSDSPGMRALGRLDQKEIRFSQAAYKFLGELCKNDIVGRDLIPHLLHILPEIHPSLASHLVELVKALSEHAGLTVNDCIALASSLSVIFPTGAPIEVQVSTLQIAAILHEGTEQELSASECNRFCRAIFGSFDKNTKDNLLQPKDSKPENLLAL</sequence>
<comment type="function">
    <text evidence="2">Catalyzes the hydroxylation of the N(6)-(4-aminobutyl)-L-lysine intermediate produced by deoxyhypusine synthase/DHPS on a critical lysine of the eukaryotic translation initiation factor 5A/eIF-5A. This is the second step of the post-translational modification of that lysine into an unusual amino acid residue named hypusine. Hypusination is unique to mature eIF-5A factor and is essential for its function.</text>
</comment>
<feature type="coiled-coil region" evidence="4">
    <location>
        <begin position="161"/>
        <end position="188"/>
    </location>
</feature>
<dbReference type="OrthoDB" id="3136213at2759"/>
<dbReference type="AlphaFoldDB" id="A0A409Y561"/>
<dbReference type="PANTHER" id="PTHR12697:SF5">
    <property type="entry name" value="DEOXYHYPUSINE HYDROXYLASE"/>
    <property type="match status" value="1"/>
</dbReference>
<dbReference type="GO" id="GO:0016491">
    <property type="term" value="F:oxidoreductase activity"/>
    <property type="evidence" value="ECO:0007669"/>
    <property type="project" value="TreeGrafter"/>
</dbReference>
<evidence type="ECO:0000256" key="4">
    <source>
        <dbReference type="SAM" id="Coils"/>
    </source>
</evidence>
<evidence type="ECO:0000256" key="1">
    <source>
        <dbReference type="ARBA" id="ARBA00022737"/>
    </source>
</evidence>
<evidence type="ECO:0000313" key="6">
    <source>
        <dbReference type="EMBL" id="PPQ98108.1"/>
    </source>
</evidence>
<evidence type="ECO:0000256" key="3">
    <source>
        <dbReference type="PROSITE-ProRule" id="PRU00103"/>
    </source>
</evidence>
<dbReference type="InterPro" id="IPR032682">
    <property type="entry name" value="Cnd1_C"/>
</dbReference>
<accession>A0A409Y561</accession>
<proteinExistence type="predicted"/>
<protein>
    <recommendedName>
        <fullName evidence="5">Condensin complex subunit 1 C-terminal domain-containing protein</fullName>
    </recommendedName>
</protein>
<dbReference type="EMBL" id="NHYE01001148">
    <property type="protein sequence ID" value="PPQ98108.1"/>
    <property type="molecule type" value="Genomic_DNA"/>
</dbReference>
<reference evidence="6 7" key="1">
    <citation type="journal article" date="2018" name="Evol. Lett.">
        <title>Horizontal gene cluster transfer increased hallucinogenic mushroom diversity.</title>
        <authorList>
            <person name="Reynolds H.T."/>
            <person name="Vijayakumar V."/>
            <person name="Gluck-Thaler E."/>
            <person name="Korotkin H.B."/>
            <person name="Matheny P.B."/>
            <person name="Slot J.C."/>
        </authorList>
    </citation>
    <scope>NUCLEOTIDE SEQUENCE [LARGE SCALE GENOMIC DNA]</scope>
    <source>
        <strain evidence="6 7">SRW20</strain>
    </source>
</reference>
<gene>
    <name evidence="6" type="ORF">CVT26_003278</name>
</gene>
<keyword evidence="7" id="KW-1185">Reference proteome</keyword>
<evidence type="ECO:0000259" key="5">
    <source>
        <dbReference type="Pfam" id="PF12717"/>
    </source>
</evidence>
<dbReference type="STRING" id="231916.A0A409Y561"/>
<keyword evidence="4" id="KW-0175">Coiled coil</keyword>
<feature type="domain" description="Condensin complex subunit 1 C-terminal" evidence="5">
    <location>
        <begin position="332"/>
        <end position="460"/>
    </location>
</feature>
<evidence type="ECO:0000313" key="7">
    <source>
        <dbReference type="Proteomes" id="UP000284706"/>
    </source>
</evidence>
<dbReference type="Proteomes" id="UP000284706">
    <property type="component" value="Unassembled WGS sequence"/>
</dbReference>
<dbReference type="InterPro" id="IPR021133">
    <property type="entry name" value="HEAT_type_2"/>
</dbReference>
<dbReference type="Pfam" id="PF12717">
    <property type="entry name" value="Cnd1"/>
    <property type="match status" value="1"/>
</dbReference>
<organism evidence="6 7">
    <name type="scientific">Gymnopilus dilepis</name>
    <dbReference type="NCBI Taxonomy" id="231916"/>
    <lineage>
        <taxon>Eukaryota</taxon>
        <taxon>Fungi</taxon>
        <taxon>Dikarya</taxon>
        <taxon>Basidiomycota</taxon>
        <taxon>Agaricomycotina</taxon>
        <taxon>Agaricomycetes</taxon>
        <taxon>Agaricomycetidae</taxon>
        <taxon>Agaricales</taxon>
        <taxon>Agaricineae</taxon>
        <taxon>Hymenogastraceae</taxon>
        <taxon>Gymnopilus</taxon>
    </lineage>
</organism>
<dbReference type="Gene3D" id="1.25.10.10">
    <property type="entry name" value="Leucine-rich Repeat Variant"/>
    <property type="match status" value="5"/>
</dbReference>
<dbReference type="InParanoid" id="A0A409Y561"/>
<dbReference type="Pfam" id="PF02985">
    <property type="entry name" value="HEAT"/>
    <property type="match status" value="1"/>
</dbReference>
<dbReference type="PANTHER" id="PTHR12697">
    <property type="entry name" value="PBS LYASE HEAT-LIKE PROTEIN"/>
    <property type="match status" value="1"/>
</dbReference>
<dbReference type="SUPFAM" id="SSF48371">
    <property type="entry name" value="ARM repeat"/>
    <property type="match status" value="2"/>
</dbReference>
<dbReference type="InterPro" id="IPR000357">
    <property type="entry name" value="HEAT"/>
</dbReference>
<keyword evidence="1" id="KW-0677">Repeat</keyword>